<gene>
    <name evidence="2" type="ORF">SAMN06296273_2080</name>
</gene>
<dbReference type="EMBL" id="LT907782">
    <property type="protein sequence ID" value="SNX60615.1"/>
    <property type="molecule type" value="Genomic_DNA"/>
</dbReference>
<dbReference type="Proteomes" id="UP000242498">
    <property type="component" value="Chromosome I"/>
</dbReference>
<dbReference type="Gene3D" id="1.10.260.40">
    <property type="entry name" value="lambda repressor-like DNA-binding domains"/>
    <property type="match status" value="1"/>
</dbReference>
<dbReference type="PROSITE" id="PS50943">
    <property type="entry name" value="HTH_CROC1"/>
    <property type="match status" value="1"/>
</dbReference>
<dbReference type="SUPFAM" id="SSF47413">
    <property type="entry name" value="lambda repressor-like DNA-binding domains"/>
    <property type="match status" value="1"/>
</dbReference>
<dbReference type="PANTHER" id="PTHR43236:SF2">
    <property type="entry name" value="BLL0069 PROTEIN"/>
    <property type="match status" value="1"/>
</dbReference>
<reference evidence="2 3" key="1">
    <citation type="submission" date="2017-08" db="EMBL/GenBank/DDBJ databases">
        <authorList>
            <person name="de Groot N.N."/>
        </authorList>
    </citation>
    <scope>NUCLEOTIDE SEQUENCE [LARGE SCALE GENOMIC DNA]</scope>
    <source>
        <strain evidence="2 3">Nm15</strain>
    </source>
</reference>
<proteinExistence type="predicted"/>
<protein>
    <submittedName>
        <fullName evidence="2">Transcriptional regulator, contains XRE-family HTH domain</fullName>
    </submittedName>
</protein>
<dbReference type="GO" id="GO:0003677">
    <property type="term" value="F:DNA binding"/>
    <property type="evidence" value="ECO:0007669"/>
    <property type="project" value="InterPro"/>
</dbReference>
<evidence type="ECO:0000313" key="2">
    <source>
        <dbReference type="EMBL" id="SNX60615.1"/>
    </source>
</evidence>
<dbReference type="InterPro" id="IPR010982">
    <property type="entry name" value="Lambda_DNA-bd_dom_sf"/>
</dbReference>
<dbReference type="OrthoDB" id="9813152at2"/>
<dbReference type="SMART" id="SM00530">
    <property type="entry name" value="HTH_XRE"/>
    <property type="match status" value="1"/>
</dbReference>
<accession>A0A285BZW0</accession>
<dbReference type="InterPro" id="IPR052345">
    <property type="entry name" value="Rad_response_metalloprotease"/>
</dbReference>
<dbReference type="PANTHER" id="PTHR43236">
    <property type="entry name" value="ANTITOXIN HIGA1"/>
    <property type="match status" value="1"/>
</dbReference>
<name>A0A285BZW0_9PROT</name>
<dbReference type="CDD" id="cd00093">
    <property type="entry name" value="HTH_XRE"/>
    <property type="match status" value="1"/>
</dbReference>
<feature type="domain" description="HTH cro/C1-type" evidence="1">
    <location>
        <begin position="15"/>
        <end position="61"/>
    </location>
</feature>
<dbReference type="Pfam" id="PF01381">
    <property type="entry name" value="HTH_3"/>
    <property type="match status" value="1"/>
</dbReference>
<evidence type="ECO:0000259" key="1">
    <source>
        <dbReference type="PROSITE" id="PS50943"/>
    </source>
</evidence>
<sequence>MLNTTLIKTAMRTGGLSQTQLALICNVSKEAVSNWLSGESIPRPNKLKALSEALSIKIDELLANETSPSEPIVAYRTKKNRPVTGEAQDAALDLAHHLQELVPFVRREALFAPPILEAPSLDDHYIREAAQQVRTQVGLSQKAPLSREQLLNLHHDFGSLLVPVLWGIEKAGHENALSVYLPESKISWVIFSLNAHDDDFNYWLAHELGHCYTLHALQGDEGEEFAERFAQELLFPYEVAVDALGAIKSDKSPKERANWYAGNYGVSIVTVIRQADRVAECIGEKQTEIESPSFWASWNSDRKFVPTVVEVLFDSKKLSAEEYVLKSEDEFKTPIFRALAQWQINEGGRSPAFIASALNIDIGQAVELSHALLKLHTSSSESADSPNNRL</sequence>
<evidence type="ECO:0000313" key="3">
    <source>
        <dbReference type="Proteomes" id="UP000242498"/>
    </source>
</evidence>
<dbReference type="InterPro" id="IPR001387">
    <property type="entry name" value="Cro/C1-type_HTH"/>
</dbReference>
<organism evidence="2 3">
    <name type="scientific">Nitrosomonas ureae</name>
    <dbReference type="NCBI Taxonomy" id="44577"/>
    <lineage>
        <taxon>Bacteria</taxon>
        <taxon>Pseudomonadati</taxon>
        <taxon>Pseudomonadota</taxon>
        <taxon>Betaproteobacteria</taxon>
        <taxon>Nitrosomonadales</taxon>
        <taxon>Nitrosomonadaceae</taxon>
        <taxon>Nitrosomonas</taxon>
    </lineage>
</organism>
<dbReference type="AlphaFoldDB" id="A0A285BZW0"/>